<feature type="domain" description="RAP" evidence="2">
    <location>
        <begin position="743"/>
        <end position="799"/>
    </location>
</feature>
<feature type="region of interest" description="Disordered" evidence="1">
    <location>
        <begin position="207"/>
        <end position="226"/>
    </location>
</feature>
<dbReference type="Proteomes" id="UP001642483">
    <property type="component" value="Unassembled WGS sequence"/>
</dbReference>
<protein>
    <recommendedName>
        <fullName evidence="2">RAP domain-containing protein</fullName>
    </recommendedName>
</protein>
<sequence>MFAFLKSTGVLGQATKSWKLLFSDAFCCRVRPDALRSPKRNLSCETFKSRGSEEAAEDALSSYGDHDEIINCEEPTSVERPCTLDGVQRNKPVECLVRLEGGVETQSTSPMLSPVSSPSNIPKSLFSTDATNKDIVSPSSEYSSSGVSSGILTQPSSMEFSDALANEDDNCDDDKIDKKTSVTENAIIEPEPCTKPEPEKIKFAEEAESTLEQPNSGKSIEDEPTQVDEDVEQVHTTTTNDELLTVIERCPTALDVLRAVEEHRGEMSPLLAVACIHYTFLKCIGQHERNSPAYNALCGEILTNNMFRTMVRIMEANCKSLNNFALLTAASDLLYLRSTLKKPTIPTLLSSIDYDALNLDELRLLAGCLHTPSIPLLNSEYMYNVAASVAMKHLDDITDLYTLLSIMKCFGRYFTNQAKRRADVRVASFSKHLGETYPDGRLNASHMFDAFYRMDYAPSRPLQLKACEIIGTSDVPLMQQDVTAILRYYVKHGFTMSSVGHSMLDKISDTLCSYMDSYPITQFTTNVKWLSVFYYYNEALLEKYVDLVRKDMDKLDFVALSDVLDALSQVYYLPPNAEDFFEQLNKEMLQKYPTLHRSNVRNVQRKLLLTTFHFSVFGRYPWQLIKLTLSHEQMQYNREAAKNFLNDFCQSLRIERPDLLPGSISVTPVEYSAPKLYAFENDVCSVLRTVVGHQNFTHVSSPVRGLPMFLLQQQLDGNLLPMKRKNAMFIPPHMHQTVQNVAVIPLPRSRFCIKSKHAIGKTRHALRLVRAQGARIVTVPHFDWDNHSIHHKLSFLRRKIFEQRIDDVIA</sequence>
<evidence type="ECO:0000256" key="1">
    <source>
        <dbReference type="SAM" id="MobiDB-lite"/>
    </source>
</evidence>
<dbReference type="InterPro" id="IPR013584">
    <property type="entry name" value="RAP"/>
</dbReference>
<keyword evidence="4" id="KW-1185">Reference proteome</keyword>
<name>A0ABP0GC07_CLALP</name>
<dbReference type="EMBL" id="CAWYQH010000108">
    <property type="protein sequence ID" value="CAK8688458.1"/>
    <property type="molecule type" value="Genomic_DNA"/>
</dbReference>
<organism evidence="3 4">
    <name type="scientific">Clavelina lepadiformis</name>
    <name type="common">Light-bulb sea squirt</name>
    <name type="synonym">Ascidia lepadiformis</name>
    <dbReference type="NCBI Taxonomy" id="159417"/>
    <lineage>
        <taxon>Eukaryota</taxon>
        <taxon>Metazoa</taxon>
        <taxon>Chordata</taxon>
        <taxon>Tunicata</taxon>
        <taxon>Ascidiacea</taxon>
        <taxon>Aplousobranchia</taxon>
        <taxon>Clavelinidae</taxon>
        <taxon>Clavelina</taxon>
    </lineage>
</organism>
<gene>
    <name evidence="3" type="ORF">CVLEPA_LOCUS20475</name>
</gene>
<reference evidence="3 4" key="1">
    <citation type="submission" date="2024-02" db="EMBL/GenBank/DDBJ databases">
        <authorList>
            <person name="Daric V."/>
            <person name="Darras S."/>
        </authorList>
    </citation>
    <scope>NUCLEOTIDE SEQUENCE [LARGE SCALE GENOMIC DNA]</scope>
</reference>
<evidence type="ECO:0000313" key="4">
    <source>
        <dbReference type="Proteomes" id="UP001642483"/>
    </source>
</evidence>
<accession>A0ABP0GC07</accession>
<evidence type="ECO:0000259" key="2">
    <source>
        <dbReference type="SMART" id="SM00952"/>
    </source>
</evidence>
<dbReference type="Pfam" id="PF08373">
    <property type="entry name" value="RAP"/>
    <property type="match status" value="1"/>
</dbReference>
<evidence type="ECO:0000313" key="3">
    <source>
        <dbReference type="EMBL" id="CAK8688458.1"/>
    </source>
</evidence>
<comment type="caution">
    <text evidence="3">The sequence shown here is derived from an EMBL/GenBank/DDBJ whole genome shotgun (WGS) entry which is preliminary data.</text>
</comment>
<proteinExistence type="predicted"/>
<dbReference type="SMART" id="SM00952">
    <property type="entry name" value="RAP"/>
    <property type="match status" value="1"/>
</dbReference>